<evidence type="ECO:0000259" key="5">
    <source>
        <dbReference type="PROSITE" id="PS50240"/>
    </source>
</evidence>
<organism evidence="6 7">
    <name type="scientific">Desmophyllum pertusum</name>
    <dbReference type="NCBI Taxonomy" id="174260"/>
    <lineage>
        <taxon>Eukaryota</taxon>
        <taxon>Metazoa</taxon>
        <taxon>Cnidaria</taxon>
        <taxon>Anthozoa</taxon>
        <taxon>Hexacorallia</taxon>
        <taxon>Scleractinia</taxon>
        <taxon>Caryophylliina</taxon>
        <taxon>Caryophylliidae</taxon>
        <taxon>Desmophyllum</taxon>
    </lineage>
</organism>
<evidence type="ECO:0000256" key="2">
    <source>
        <dbReference type="ARBA" id="ARBA00022801"/>
    </source>
</evidence>
<dbReference type="GO" id="GO:0004252">
    <property type="term" value="F:serine-type endopeptidase activity"/>
    <property type="evidence" value="ECO:0007669"/>
    <property type="project" value="InterPro"/>
</dbReference>
<dbReference type="PROSITE" id="PS50240">
    <property type="entry name" value="TRYPSIN_DOM"/>
    <property type="match status" value="1"/>
</dbReference>
<evidence type="ECO:0000313" key="6">
    <source>
        <dbReference type="EMBL" id="KAJ7355075.1"/>
    </source>
</evidence>
<reference evidence="6" key="1">
    <citation type="submission" date="2023-01" db="EMBL/GenBank/DDBJ databases">
        <title>Genome assembly of the deep-sea coral Lophelia pertusa.</title>
        <authorList>
            <person name="Herrera S."/>
            <person name="Cordes E."/>
        </authorList>
    </citation>
    <scope>NUCLEOTIDE SEQUENCE</scope>
    <source>
        <strain evidence="6">USNM1676648</strain>
        <tissue evidence="6">Polyp</tissue>
    </source>
</reference>
<feature type="domain" description="Peptidase S1" evidence="5">
    <location>
        <begin position="1"/>
        <end position="97"/>
    </location>
</feature>
<sequence length="97" mass="9796">MTGFGRLASGGASPDVLQQVSVPVVTEAKCKHAYGSSIHDSMVCAGLDQGGKDSCQGDSGGPWCVKTAGSSSSRVWYPGDTDALPQGNMASTAESVT</sequence>
<comment type="caution">
    <text evidence="6">The sequence shown here is derived from an EMBL/GenBank/DDBJ whole genome shotgun (WGS) entry which is preliminary data.</text>
</comment>
<dbReference type="OrthoDB" id="5974294at2759"/>
<dbReference type="Proteomes" id="UP001163046">
    <property type="component" value="Unassembled WGS sequence"/>
</dbReference>
<keyword evidence="3" id="KW-0720">Serine protease</keyword>
<keyword evidence="7" id="KW-1185">Reference proteome</keyword>
<dbReference type="Pfam" id="PF00089">
    <property type="entry name" value="Trypsin"/>
    <property type="match status" value="1"/>
</dbReference>
<keyword evidence="2" id="KW-0378">Hydrolase</keyword>
<dbReference type="InterPro" id="IPR001254">
    <property type="entry name" value="Trypsin_dom"/>
</dbReference>
<name>A0A9X0CJ43_9CNID</name>
<gene>
    <name evidence="6" type="ORF">OS493_028296</name>
</gene>
<dbReference type="InterPro" id="IPR043504">
    <property type="entry name" value="Peptidase_S1_PA_chymotrypsin"/>
</dbReference>
<dbReference type="GO" id="GO:0005615">
    <property type="term" value="C:extracellular space"/>
    <property type="evidence" value="ECO:0007669"/>
    <property type="project" value="TreeGrafter"/>
</dbReference>
<dbReference type="InterPro" id="IPR050127">
    <property type="entry name" value="Serine_Proteases_S1"/>
</dbReference>
<dbReference type="PANTHER" id="PTHR24264">
    <property type="entry name" value="TRYPSIN-RELATED"/>
    <property type="match status" value="1"/>
</dbReference>
<dbReference type="InterPro" id="IPR009003">
    <property type="entry name" value="Peptidase_S1_PA"/>
</dbReference>
<feature type="compositionally biased region" description="Polar residues" evidence="4">
    <location>
        <begin position="88"/>
        <end position="97"/>
    </location>
</feature>
<evidence type="ECO:0000313" key="7">
    <source>
        <dbReference type="Proteomes" id="UP001163046"/>
    </source>
</evidence>
<dbReference type="SUPFAM" id="SSF50494">
    <property type="entry name" value="Trypsin-like serine proteases"/>
    <property type="match status" value="1"/>
</dbReference>
<proteinExistence type="predicted"/>
<feature type="region of interest" description="Disordered" evidence="4">
    <location>
        <begin position="69"/>
        <end position="97"/>
    </location>
</feature>
<protein>
    <recommendedName>
        <fullName evidence="5">Peptidase S1 domain-containing protein</fullName>
    </recommendedName>
</protein>
<keyword evidence="1" id="KW-0645">Protease</keyword>
<accession>A0A9X0CJ43</accession>
<dbReference type="GO" id="GO:0006508">
    <property type="term" value="P:proteolysis"/>
    <property type="evidence" value="ECO:0007669"/>
    <property type="project" value="UniProtKB-KW"/>
</dbReference>
<dbReference type="AlphaFoldDB" id="A0A9X0CJ43"/>
<evidence type="ECO:0000256" key="1">
    <source>
        <dbReference type="ARBA" id="ARBA00022670"/>
    </source>
</evidence>
<evidence type="ECO:0000256" key="4">
    <source>
        <dbReference type="SAM" id="MobiDB-lite"/>
    </source>
</evidence>
<dbReference type="EMBL" id="MU827328">
    <property type="protein sequence ID" value="KAJ7355075.1"/>
    <property type="molecule type" value="Genomic_DNA"/>
</dbReference>
<dbReference type="Gene3D" id="2.40.10.10">
    <property type="entry name" value="Trypsin-like serine proteases"/>
    <property type="match status" value="1"/>
</dbReference>
<dbReference type="PANTHER" id="PTHR24264:SF54">
    <property type="entry name" value="PEPTIDASE S1 DOMAIN-CONTAINING PROTEIN"/>
    <property type="match status" value="1"/>
</dbReference>
<evidence type="ECO:0000256" key="3">
    <source>
        <dbReference type="ARBA" id="ARBA00022825"/>
    </source>
</evidence>